<protein>
    <recommendedName>
        <fullName evidence="1">RNA helicase aquarius N-terminal domain-containing protein</fullName>
    </recommendedName>
</protein>
<proteinExistence type="predicted"/>
<evidence type="ECO:0000313" key="3">
    <source>
        <dbReference type="Proteomes" id="UP000784294"/>
    </source>
</evidence>
<dbReference type="Proteomes" id="UP000784294">
    <property type="component" value="Unassembled WGS sequence"/>
</dbReference>
<name>A0A3S5CMV1_9PLAT</name>
<evidence type="ECO:0000259" key="1">
    <source>
        <dbReference type="Pfam" id="PF16399"/>
    </source>
</evidence>
<feature type="domain" description="RNA helicase aquarius N-terminal" evidence="1">
    <location>
        <begin position="24"/>
        <end position="103"/>
    </location>
</feature>
<dbReference type="Pfam" id="PF16399">
    <property type="entry name" value="Aquarius_N_1st"/>
    <property type="match status" value="1"/>
</dbReference>
<evidence type="ECO:0000313" key="2">
    <source>
        <dbReference type="EMBL" id="VEL21846.1"/>
    </source>
</evidence>
<reference evidence="2" key="1">
    <citation type="submission" date="2018-11" db="EMBL/GenBank/DDBJ databases">
        <authorList>
            <consortium name="Pathogen Informatics"/>
        </authorList>
    </citation>
    <scope>NUCLEOTIDE SEQUENCE</scope>
</reference>
<dbReference type="InterPro" id="IPR032174">
    <property type="entry name" value="Aquarius_N"/>
</dbReference>
<keyword evidence="3" id="KW-1185">Reference proteome</keyword>
<dbReference type="AlphaFoldDB" id="A0A3S5CMV1"/>
<comment type="caution">
    <text evidence="2">The sequence shown here is derived from an EMBL/GenBank/DDBJ whole genome shotgun (WGS) entry which is preliminary data.</text>
</comment>
<dbReference type="EMBL" id="CAAALY010053414">
    <property type="protein sequence ID" value="VEL21846.1"/>
    <property type="molecule type" value="Genomic_DNA"/>
</dbReference>
<accession>A0A3S5CMV1</accession>
<sequence length="111" mass="13080">MFHFNIIGRSFRASSQRAVPRLLPHYLERCLLLFIDLLSMLMTRRFLHAILDDRHFVIRCQSAEFTRLQQPQSRLFSELVDMLVAYDRFPIDAATGEPLDDSDRIFVKLLP</sequence>
<gene>
    <name evidence="2" type="ORF">PXEA_LOCUS15286</name>
</gene>
<organism evidence="2 3">
    <name type="scientific">Protopolystoma xenopodis</name>
    <dbReference type="NCBI Taxonomy" id="117903"/>
    <lineage>
        <taxon>Eukaryota</taxon>
        <taxon>Metazoa</taxon>
        <taxon>Spiralia</taxon>
        <taxon>Lophotrochozoa</taxon>
        <taxon>Platyhelminthes</taxon>
        <taxon>Monogenea</taxon>
        <taxon>Polyopisthocotylea</taxon>
        <taxon>Polystomatidea</taxon>
        <taxon>Polystomatidae</taxon>
        <taxon>Protopolystoma</taxon>
    </lineage>
</organism>